<dbReference type="PANTHER" id="PTHR30546:SF23">
    <property type="entry name" value="FLAVOPROTEIN-LIKE PROTEIN YCP4-RELATED"/>
    <property type="match status" value="1"/>
</dbReference>
<evidence type="ECO:0000259" key="3">
    <source>
        <dbReference type="PROSITE" id="PS50902"/>
    </source>
</evidence>
<dbReference type="GO" id="GO:0032126">
    <property type="term" value="C:eisosome"/>
    <property type="evidence" value="ECO:0007669"/>
    <property type="project" value="UniProtKB-ARBA"/>
</dbReference>
<dbReference type="PROSITE" id="PS50902">
    <property type="entry name" value="FLAVODOXIN_LIKE"/>
    <property type="match status" value="1"/>
</dbReference>
<proteinExistence type="inferred from homology"/>
<dbReference type="NCBIfam" id="NF002999">
    <property type="entry name" value="PRK03767.1"/>
    <property type="match status" value="1"/>
</dbReference>
<feature type="region of interest" description="Disordered" evidence="2">
    <location>
        <begin position="204"/>
        <end position="241"/>
    </location>
</feature>
<dbReference type="PANTHER" id="PTHR30546">
    <property type="entry name" value="FLAVODOXIN-RELATED PROTEIN WRBA-RELATED"/>
    <property type="match status" value="1"/>
</dbReference>
<dbReference type="RefSeq" id="XP_003679924.1">
    <property type="nucleotide sequence ID" value="XM_003679876.1"/>
</dbReference>
<evidence type="ECO:0000313" key="4">
    <source>
        <dbReference type="EMBL" id="CCE90713.1"/>
    </source>
</evidence>
<dbReference type="KEGG" id="tdl:TDEL_0B05840"/>
<accession>G8ZQ19</accession>
<gene>
    <name evidence="4" type="primary">TDEL0B05840</name>
    <name evidence="4" type="ORF">TDEL_0B05840</name>
</gene>
<dbReference type="Proteomes" id="UP000005627">
    <property type="component" value="Chromosome 2"/>
</dbReference>
<feature type="compositionally biased region" description="Basic and acidic residues" evidence="2">
    <location>
        <begin position="214"/>
        <end position="230"/>
    </location>
</feature>
<dbReference type="NCBIfam" id="TIGR01755">
    <property type="entry name" value="flav_wrbA"/>
    <property type="match status" value="1"/>
</dbReference>
<organism evidence="4 5">
    <name type="scientific">Torulaspora delbrueckii</name>
    <name type="common">Yeast</name>
    <name type="synonym">Candida colliculosa</name>
    <dbReference type="NCBI Taxonomy" id="4950"/>
    <lineage>
        <taxon>Eukaryota</taxon>
        <taxon>Fungi</taxon>
        <taxon>Dikarya</taxon>
        <taxon>Ascomycota</taxon>
        <taxon>Saccharomycotina</taxon>
        <taxon>Saccharomycetes</taxon>
        <taxon>Saccharomycetales</taxon>
        <taxon>Saccharomycetaceae</taxon>
        <taxon>Torulaspora</taxon>
    </lineage>
</organism>
<dbReference type="GO" id="GO:0160020">
    <property type="term" value="P:positive regulation of ferroptosis"/>
    <property type="evidence" value="ECO:0007669"/>
    <property type="project" value="UniProtKB-ARBA"/>
</dbReference>
<dbReference type="STRING" id="1076872.G8ZQ19"/>
<protein>
    <recommendedName>
        <fullName evidence="3">Flavodoxin-like domain-containing protein</fullName>
    </recommendedName>
</protein>
<dbReference type="FunFam" id="3.40.50.360:FF:000001">
    <property type="entry name" value="NAD(P)H dehydrogenase (Quinone) FQR1-like"/>
    <property type="match status" value="1"/>
</dbReference>
<dbReference type="Gene3D" id="3.40.50.360">
    <property type="match status" value="1"/>
</dbReference>
<dbReference type="eggNOG" id="KOG3135">
    <property type="taxonomic scope" value="Eukaryota"/>
</dbReference>
<dbReference type="GeneID" id="11504950"/>
<sequence>MVKVAIITYSLYGHIDTLAKALQKGIETAGGKADLYRVEETLSDEILEELHAPEKSSDIPIMTPEKLVEYDAFLFGIPTRFGALPAQWSTFWDKTGAIWTEGTLHGKVAGLFVSTASYGGGQETTIKSALNYLSHHGIIYIPLGYKNAFAELANIDEVHGGSPWGSGTLAGSDGSRTASELELRTAQIQGKTFYELAKKFFTTPAEHKKKSPTKKAESSTRQVEKVEEKPSSTSKNCCSIM</sequence>
<reference evidence="4 5" key="1">
    <citation type="journal article" date="2011" name="Proc. Natl. Acad. Sci. U.S.A.">
        <title>Evolutionary erosion of yeast sex chromosomes by mating-type switching accidents.</title>
        <authorList>
            <person name="Gordon J.L."/>
            <person name="Armisen D."/>
            <person name="Proux-Wera E."/>
            <person name="Oheigeartaigh S.S."/>
            <person name="Byrne K.P."/>
            <person name="Wolfe K.H."/>
        </authorList>
    </citation>
    <scope>NUCLEOTIDE SEQUENCE [LARGE SCALE GENOMIC DNA]</scope>
    <source>
        <strain evidence="5">ATCC 10662 / CBS 1146 / NBRC 0425 / NCYC 2629 / NRRL Y-866</strain>
    </source>
</reference>
<comment type="similarity">
    <text evidence="1">Belongs to the WrbA family.</text>
</comment>
<feature type="compositionally biased region" description="Polar residues" evidence="2">
    <location>
        <begin position="231"/>
        <end position="241"/>
    </location>
</feature>
<dbReference type="InParanoid" id="G8ZQ19"/>
<evidence type="ECO:0000313" key="5">
    <source>
        <dbReference type="Proteomes" id="UP000005627"/>
    </source>
</evidence>
<dbReference type="InterPro" id="IPR008254">
    <property type="entry name" value="Flavodoxin/NO_synth"/>
</dbReference>
<evidence type="ECO:0000256" key="1">
    <source>
        <dbReference type="ARBA" id="ARBA00006961"/>
    </source>
</evidence>
<keyword evidence="5" id="KW-1185">Reference proteome</keyword>
<dbReference type="FunCoup" id="G8ZQ19">
    <property type="interactions" value="234"/>
</dbReference>
<dbReference type="Pfam" id="PF00258">
    <property type="entry name" value="Flavodoxin_1"/>
    <property type="match status" value="1"/>
</dbReference>
<dbReference type="AlphaFoldDB" id="G8ZQ19"/>
<evidence type="ECO:0000256" key="2">
    <source>
        <dbReference type="SAM" id="MobiDB-lite"/>
    </source>
</evidence>
<dbReference type="InterPro" id="IPR029039">
    <property type="entry name" value="Flavoprotein-like_sf"/>
</dbReference>
<dbReference type="EMBL" id="HE616743">
    <property type="protein sequence ID" value="CCE90713.1"/>
    <property type="molecule type" value="Genomic_DNA"/>
</dbReference>
<name>G8ZQ19_TORDE</name>
<feature type="domain" description="Flavodoxin-like" evidence="3">
    <location>
        <begin position="4"/>
        <end position="193"/>
    </location>
</feature>
<dbReference type="InterPro" id="IPR010089">
    <property type="entry name" value="Flavoprotein_WrbA-like"/>
</dbReference>
<dbReference type="OrthoDB" id="504689at2759"/>
<dbReference type="GO" id="GO:0010181">
    <property type="term" value="F:FMN binding"/>
    <property type="evidence" value="ECO:0007669"/>
    <property type="project" value="InterPro"/>
</dbReference>
<dbReference type="HOGENOM" id="CLU_051402_0_1_1"/>
<dbReference type="SUPFAM" id="SSF52218">
    <property type="entry name" value="Flavoproteins"/>
    <property type="match status" value="1"/>
</dbReference>
<dbReference type="GO" id="GO:0003955">
    <property type="term" value="F:NAD(P)H dehydrogenase (quinone) activity"/>
    <property type="evidence" value="ECO:0007669"/>
    <property type="project" value="InterPro"/>
</dbReference>
<dbReference type="GO" id="GO:0016020">
    <property type="term" value="C:membrane"/>
    <property type="evidence" value="ECO:0007669"/>
    <property type="project" value="TreeGrafter"/>
</dbReference>